<dbReference type="EMBL" id="KP795491">
    <property type="protein sequence ID" value="AKN36469.1"/>
    <property type="molecule type" value="Genomic_DNA"/>
</dbReference>
<proteinExistence type="predicted"/>
<dbReference type="AlphaFoldDB" id="A0A0H3ZRF3"/>
<sequence length="67" mass="7631">MTTKFLVTNEREAEGHLKAHFRKDPLATGRDPRTGWRFWYCAGKRCVMKPTGTKTANGTAQYLVTVE</sequence>
<evidence type="ECO:0000313" key="1">
    <source>
        <dbReference type="EMBL" id="AKN36469.1"/>
    </source>
</evidence>
<reference evidence="1" key="1">
    <citation type="journal article" date="2015" name="MBio">
        <title>Eco-Evolutionary Dynamics of Episomes among Ecologically Cohesive Bacterial Populations.</title>
        <authorList>
            <person name="Xue H."/>
            <person name="Cordero O.X."/>
            <person name="Camas F.M."/>
            <person name="Trimble W."/>
            <person name="Meyer F."/>
            <person name="Guglielmini J."/>
            <person name="Rocha E.P."/>
            <person name="Polz M.F."/>
        </authorList>
    </citation>
    <scope>NUCLEOTIDE SEQUENCE</scope>
    <source>
        <strain evidence="1">FF_308</strain>
    </source>
</reference>
<name>A0A0H3ZRF3_VIBSP</name>
<organism evidence="1">
    <name type="scientific">Vibrio splendidus</name>
    <dbReference type="NCBI Taxonomy" id="29497"/>
    <lineage>
        <taxon>Bacteria</taxon>
        <taxon>Pseudomonadati</taxon>
        <taxon>Pseudomonadota</taxon>
        <taxon>Gammaproteobacteria</taxon>
        <taxon>Vibrionales</taxon>
        <taxon>Vibrionaceae</taxon>
        <taxon>Vibrio</taxon>
    </lineage>
</organism>
<dbReference type="RefSeq" id="WP_237487255.1">
    <property type="nucleotide sequence ID" value="NZ_JBGONR010000050.1"/>
</dbReference>
<accession>A0A0H3ZRF3</accession>
<protein>
    <submittedName>
        <fullName evidence="1">Uncharacterized protein</fullName>
    </submittedName>
</protein>